<dbReference type="InterPro" id="IPR017896">
    <property type="entry name" value="4Fe4S_Fe-S-bd"/>
</dbReference>
<dbReference type="GO" id="GO:0051536">
    <property type="term" value="F:iron-sulfur cluster binding"/>
    <property type="evidence" value="ECO:0007669"/>
    <property type="project" value="UniProtKB-KW"/>
</dbReference>
<dbReference type="PANTHER" id="PTHR43312">
    <property type="entry name" value="D-THREO-ALDOSE 1-DEHYDROGENASE"/>
    <property type="match status" value="1"/>
</dbReference>
<dbReference type="SUPFAM" id="SSF46548">
    <property type="entry name" value="alpha-helical ferredoxin"/>
    <property type="match status" value="1"/>
</dbReference>
<dbReference type="SUPFAM" id="SSF51430">
    <property type="entry name" value="NAD(P)-linked oxidoreductase"/>
    <property type="match status" value="1"/>
</dbReference>
<dbReference type="EMBL" id="SLUK01000003">
    <property type="protein sequence ID" value="TCL44155.1"/>
    <property type="molecule type" value="Genomic_DNA"/>
</dbReference>
<comment type="caution">
    <text evidence="5">The sequence shown here is derived from an EMBL/GenBank/DDBJ whole genome shotgun (WGS) entry which is preliminary data.</text>
</comment>
<accession>A0A9X8Y8P4</accession>
<keyword evidence="6" id="KW-1185">Reference proteome</keyword>
<dbReference type="Pfam" id="PF13534">
    <property type="entry name" value="Fer4_17"/>
    <property type="match status" value="1"/>
</dbReference>
<feature type="domain" description="4Fe-4S ferredoxin-type" evidence="4">
    <location>
        <begin position="346"/>
        <end position="375"/>
    </location>
</feature>
<dbReference type="RefSeq" id="WP_132084247.1">
    <property type="nucleotide sequence ID" value="NZ_SLUK01000003.1"/>
</dbReference>
<name>A0A9X8Y8P4_9FIRM</name>
<evidence type="ECO:0000313" key="6">
    <source>
        <dbReference type="Proteomes" id="UP000294682"/>
    </source>
</evidence>
<reference evidence="5 6" key="1">
    <citation type="submission" date="2019-03" db="EMBL/GenBank/DDBJ databases">
        <title>Genomic Encyclopedia of Type Strains, Phase IV (KMG-IV): sequencing the most valuable type-strain genomes for metagenomic binning, comparative biology and taxonomic classification.</title>
        <authorList>
            <person name="Goeker M."/>
        </authorList>
    </citation>
    <scope>NUCLEOTIDE SEQUENCE [LARGE SCALE GENOMIC DNA]</scope>
    <source>
        <strain evidence="5 6">DSM 100433</strain>
    </source>
</reference>
<protein>
    <recommendedName>
        <fullName evidence="4">4Fe-4S ferredoxin-type domain-containing protein</fullName>
    </recommendedName>
</protein>
<dbReference type="PROSITE" id="PS00198">
    <property type="entry name" value="4FE4S_FER_1"/>
    <property type="match status" value="1"/>
</dbReference>
<keyword evidence="1" id="KW-0479">Metal-binding</keyword>
<dbReference type="PROSITE" id="PS51379">
    <property type="entry name" value="4FE4S_FER_2"/>
    <property type="match status" value="1"/>
</dbReference>
<evidence type="ECO:0000259" key="4">
    <source>
        <dbReference type="PROSITE" id="PS51379"/>
    </source>
</evidence>
<evidence type="ECO:0000256" key="1">
    <source>
        <dbReference type="ARBA" id="ARBA00022723"/>
    </source>
</evidence>
<dbReference type="GO" id="GO:0046872">
    <property type="term" value="F:metal ion binding"/>
    <property type="evidence" value="ECO:0007669"/>
    <property type="project" value="UniProtKB-KW"/>
</dbReference>
<dbReference type="InterPro" id="IPR017900">
    <property type="entry name" value="4Fe4S_Fe_S_CS"/>
</dbReference>
<dbReference type="InterPro" id="IPR023210">
    <property type="entry name" value="NADP_OxRdtase_dom"/>
</dbReference>
<dbReference type="CDD" id="cd19100">
    <property type="entry name" value="AKR_unchar"/>
    <property type="match status" value="1"/>
</dbReference>
<evidence type="ECO:0000256" key="3">
    <source>
        <dbReference type="ARBA" id="ARBA00023014"/>
    </source>
</evidence>
<sequence length="384" mass="42373">MNYRTLGRTGMQASEVGLGCEHLQGLPYSQVKEVVDAALECGINIFDVFMSEPQVRLNLGRALKGRREQVLIQGHIGAAWINGQYERTRDLALCERFFFDLLERLGTDYIDIGMLHFVDTAEDFERVFAPGGLMDYAQQLKAKGVIRAIGMSSHDPQSATRAVETGWLDVLMFSLNPAYDLLPEDTLIDDLFVPASYQKEGLCGINPVREELYRTCERHGTAITVMKGMAAGSLLSAEMSPFGVALTPAQCIHYALTRPAVCSVLAGAKTAQEVKSSAAYETAGERERDYSLILSSTPKYSMKGRCMYCNHCLPCPSHIDIAQVQKFLDLAQSAKEVPDTVRAHYGALERHAQDCIACGSCEGNCPFSVPVIERMEQAKEIFGF</sequence>
<dbReference type="Gene3D" id="3.20.20.100">
    <property type="entry name" value="NADP-dependent oxidoreductase domain"/>
    <property type="match status" value="1"/>
</dbReference>
<evidence type="ECO:0000256" key="2">
    <source>
        <dbReference type="ARBA" id="ARBA00023004"/>
    </source>
</evidence>
<dbReference type="AlphaFoldDB" id="A0A9X8Y8P4"/>
<dbReference type="PANTHER" id="PTHR43312:SF1">
    <property type="entry name" value="NADP-DEPENDENT OXIDOREDUCTASE DOMAIN-CONTAINING PROTEIN"/>
    <property type="match status" value="1"/>
</dbReference>
<gene>
    <name evidence="5" type="ORF">EDD78_103193</name>
</gene>
<evidence type="ECO:0000313" key="5">
    <source>
        <dbReference type="EMBL" id="TCL44155.1"/>
    </source>
</evidence>
<dbReference type="InterPro" id="IPR053135">
    <property type="entry name" value="AKR2_Oxidoreductase"/>
</dbReference>
<dbReference type="InterPro" id="IPR036812">
    <property type="entry name" value="NAD(P)_OxRdtase_dom_sf"/>
</dbReference>
<organism evidence="5 6">
    <name type="scientific">Harryflintia acetispora</name>
    <dbReference type="NCBI Taxonomy" id="1849041"/>
    <lineage>
        <taxon>Bacteria</taxon>
        <taxon>Bacillati</taxon>
        <taxon>Bacillota</taxon>
        <taxon>Clostridia</taxon>
        <taxon>Eubacteriales</taxon>
        <taxon>Oscillospiraceae</taxon>
        <taxon>Harryflintia</taxon>
    </lineage>
</organism>
<keyword evidence="2" id="KW-0408">Iron</keyword>
<dbReference type="Proteomes" id="UP000294682">
    <property type="component" value="Unassembled WGS sequence"/>
</dbReference>
<proteinExistence type="predicted"/>
<keyword evidence="3" id="KW-0411">Iron-sulfur</keyword>
<dbReference type="Pfam" id="PF00248">
    <property type="entry name" value="Aldo_ket_red"/>
    <property type="match status" value="1"/>
</dbReference>